<sequence>MAQIVRLATQQQRSEREEAAQVAEQLSLLSDEFLKHLPGEARIAISRATYALQKAARPDTEEGLWPGGFTMLSRMQTAAIWDAIRELPSDDRPNQVRHAFDLVLLNLRQDTGEVLLTREQLAERIGCALSNMSKIMGTLEKMGVIRRERRRVEGMQGRGMAVYFINPHVAWNGSLDVRKAQAKDTRPPLQFELLQGGAT</sequence>
<name>A0A270B4P5_9PROT</name>
<dbReference type="InterPro" id="IPR036388">
    <property type="entry name" value="WH-like_DNA-bd_sf"/>
</dbReference>
<dbReference type="Pfam" id="PF13545">
    <property type="entry name" value="HTH_Crp_2"/>
    <property type="match status" value="1"/>
</dbReference>
<evidence type="ECO:0000313" key="2">
    <source>
        <dbReference type="EMBL" id="PAL19984.1"/>
    </source>
</evidence>
<evidence type="ECO:0000313" key="3">
    <source>
        <dbReference type="Proteomes" id="UP000216033"/>
    </source>
</evidence>
<dbReference type="GO" id="GO:0006355">
    <property type="term" value="P:regulation of DNA-templated transcription"/>
    <property type="evidence" value="ECO:0007669"/>
    <property type="project" value="InterPro"/>
</dbReference>
<dbReference type="AlphaFoldDB" id="A0A270B4P5"/>
<dbReference type="InterPro" id="IPR012318">
    <property type="entry name" value="HTH_CRP"/>
</dbReference>
<dbReference type="SUPFAM" id="SSF46785">
    <property type="entry name" value="Winged helix' DNA-binding domain"/>
    <property type="match status" value="1"/>
</dbReference>
<gene>
    <name evidence="2" type="ORF">B9K05_13515</name>
</gene>
<evidence type="ECO:0000259" key="1">
    <source>
        <dbReference type="Pfam" id="PF13545"/>
    </source>
</evidence>
<dbReference type="InterPro" id="IPR036390">
    <property type="entry name" value="WH_DNA-bd_sf"/>
</dbReference>
<proteinExistence type="predicted"/>
<reference evidence="2 3" key="1">
    <citation type="submission" date="2017-04" db="EMBL/GenBank/DDBJ databases">
        <title>Kefir bacterial isolates.</title>
        <authorList>
            <person name="Kim Y."/>
            <person name="Blasche S."/>
            <person name="Patil K.R."/>
        </authorList>
    </citation>
    <scope>NUCLEOTIDE SEQUENCE [LARGE SCALE GENOMIC DNA]</scope>
    <source>
        <strain evidence="2 3">KR-2</strain>
    </source>
</reference>
<organism evidence="2 3">
    <name type="scientific">Acetobacter syzygii</name>
    <dbReference type="NCBI Taxonomy" id="146476"/>
    <lineage>
        <taxon>Bacteria</taxon>
        <taxon>Pseudomonadati</taxon>
        <taxon>Pseudomonadota</taxon>
        <taxon>Alphaproteobacteria</taxon>
        <taxon>Acetobacterales</taxon>
        <taxon>Acetobacteraceae</taxon>
        <taxon>Acetobacter</taxon>
    </lineage>
</organism>
<dbReference type="Proteomes" id="UP000216033">
    <property type="component" value="Unassembled WGS sequence"/>
</dbReference>
<comment type="caution">
    <text evidence="2">The sequence shown here is derived from an EMBL/GenBank/DDBJ whole genome shotgun (WGS) entry which is preliminary data.</text>
</comment>
<dbReference type="OrthoDB" id="7876596at2"/>
<dbReference type="EMBL" id="NDFP01000028">
    <property type="protein sequence ID" value="PAL19984.1"/>
    <property type="molecule type" value="Genomic_DNA"/>
</dbReference>
<accession>A0A270B4P5</accession>
<dbReference type="GO" id="GO:0003677">
    <property type="term" value="F:DNA binding"/>
    <property type="evidence" value="ECO:0007669"/>
    <property type="project" value="InterPro"/>
</dbReference>
<protein>
    <recommendedName>
        <fullName evidence="1">HTH crp-type domain-containing protein</fullName>
    </recommendedName>
</protein>
<dbReference type="Gene3D" id="1.10.10.10">
    <property type="entry name" value="Winged helix-like DNA-binding domain superfamily/Winged helix DNA-binding domain"/>
    <property type="match status" value="1"/>
</dbReference>
<keyword evidence="3" id="KW-1185">Reference proteome</keyword>
<feature type="domain" description="HTH crp-type" evidence="1">
    <location>
        <begin position="104"/>
        <end position="152"/>
    </location>
</feature>
<dbReference type="RefSeq" id="WP_095352061.1">
    <property type="nucleotide sequence ID" value="NZ_NDFO01000028.1"/>
</dbReference>